<dbReference type="Proteomes" id="UP000262073">
    <property type="component" value="Chromosome"/>
</dbReference>
<dbReference type="PANTHER" id="PTHR37953">
    <property type="entry name" value="UPF0127 PROTEIN MJ1496"/>
    <property type="match status" value="1"/>
</dbReference>
<keyword evidence="3" id="KW-1185">Reference proteome</keyword>
<dbReference type="RefSeq" id="WP_117315444.1">
    <property type="nucleotide sequence ID" value="NZ_CP031769.1"/>
</dbReference>
<keyword evidence="1" id="KW-0732">Signal</keyword>
<dbReference type="InterPro" id="IPR003795">
    <property type="entry name" value="DUF192"/>
</dbReference>
<reference evidence="2 3" key="1">
    <citation type="submission" date="2018-08" db="EMBL/GenBank/DDBJ databases">
        <title>Salinimonas sediminis sp. nov., a piezophilic bacterium isolated from a deep-sea sediment sample from the New Britain Trench.</title>
        <authorList>
            <person name="Cao J."/>
        </authorList>
    </citation>
    <scope>NUCLEOTIDE SEQUENCE [LARGE SCALE GENOMIC DNA]</scope>
    <source>
        <strain evidence="2 3">N102</strain>
    </source>
</reference>
<dbReference type="EMBL" id="CP031769">
    <property type="protein sequence ID" value="AXR05434.1"/>
    <property type="molecule type" value="Genomic_DNA"/>
</dbReference>
<protein>
    <submittedName>
        <fullName evidence="2">DUF192 domain-containing protein</fullName>
    </submittedName>
</protein>
<name>A0A346NIS7_9ALTE</name>
<dbReference type="Gene3D" id="2.60.120.1140">
    <property type="entry name" value="Protein of unknown function DUF192"/>
    <property type="match status" value="1"/>
</dbReference>
<dbReference type="PANTHER" id="PTHR37953:SF1">
    <property type="entry name" value="UPF0127 PROTEIN MJ1496"/>
    <property type="match status" value="1"/>
</dbReference>
<evidence type="ECO:0000313" key="3">
    <source>
        <dbReference type="Proteomes" id="UP000262073"/>
    </source>
</evidence>
<gene>
    <name evidence="2" type="ORF">D0Y50_03055</name>
</gene>
<evidence type="ECO:0000256" key="1">
    <source>
        <dbReference type="SAM" id="SignalP"/>
    </source>
</evidence>
<dbReference type="Pfam" id="PF02643">
    <property type="entry name" value="DUF192"/>
    <property type="match status" value="1"/>
</dbReference>
<dbReference type="InterPro" id="IPR038695">
    <property type="entry name" value="Saro_0823-like_sf"/>
</dbReference>
<proteinExistence type="predicted"/>
<dbReference type="AlphaFoldDB" id="A0A346NIS7"/>
<accession>A0A346NIS7</accession>
<feature type="signal peptide" evidence="1">
    <location>
        <begin position="1"/>
        <end position="26"/>
    </location>
</feature>
<evidence type="ECO:0000313" key="2">
    <source>
        <dbReference type="EMBL" id="AXR05434.1"/>
    </source>
</evidence>
<feature type="chain" id="PRO_5016757258" evidence="1">
    <location>
        <begin position="27"/>
        <end position="149"/>
    </location>
</feature>
<sequence>MPSSGSSILSVLMLVLWFALSACVAAQDKVHFDTTHLSINGIALEVEYAQTQQQRARGLMFRDELCQDCGMLFRFVPAKQASMWMKNTNIALDVAFFDRNGVITDIKPLQPHDLTSVGASKVVTYALEMNQGWFAKHNVKAGDQIIVNP</sequence>
<dbReference type="KEGG" id="salm:D0Y50_03055"/>
<organism evidence="2 3">
    <name type="scientific">Salinimonas sediminis</name>
    <dbReference type="NCBI Taxonomy" id="2303538"/>
    <lineage>
        <taxon>Bacteria</taxon>
        <taxon>Pseudomonadati</taxon>
        <taxon>Pseudomonadota</taxon>
        <taxon>Gammaproteobacteria</taxon>
        <taxon>Alteromonadales</taxon>
        <taxon>Alteromonadaceae</taxon>
        <taxon>Alteromonas/Salinimonas group</taxon>
        <taxon>Salinimonas</taxon>
    </lineage>
</organism>
<dbReference type="OrthoDB" id="5526466at2"/>